<keyword evidence="1" id="KW-1133">Transmembrane helix</keyword>
<evidence type="ECO:0000313" key="2">
    <source>
        <dbReference type="EMBL" id="GLQ12338.1"/>
    </source>
</evidence>
<evidence type="ECO:0000313" key="3">
    <source>
        <dbReference type="Proteomes" id="UP001161406"/>
    </source>
</evidence>
<sequence length="100" mass="11431">MGIKLSLAIALSMMMDVQIAWQLLAIWAIVLGTLVWFVRDERRLEADRALARAARYYAHAPRYRAVAPQAPAPLPKPRMGAIRHTDRAYFEQMLAGKLRR</sequence>
<accession>A0ABQ5UJW4</accession>
<dbReference type="EMBL" id="BSNG01000004">
    <property type="protein sequence ID" value="GLQ12338.1"/>
    <property type="molecule type" value="Genomic_DNA"/>
</dbReference>
<keyword evidence="1" id="KW-0472">Membrane</keyword>
<organism evidence="2 3">
    <name type="scientific">Devosia yakushimensis</name>
    <dbReference type="NCBI Taxonomy" id="470028"/>
    <lineage>
        <taxon>Bacteria</taxon>
        <taxon>Pseudomonadati</taxon>
        <taxon>Pseudomonadota</taxon>
        <taxon>Alphaproteobacteria</taxon>
        <taxon>Hyphomicrobiales</taxon>
        <taxon>Devosiaceae</taxon>
        <taxon>Devosia</taxon>
    </lineage>
</organism>
<dbReference type="Proteomes" id="UP001161406">
    <property type="component" value="Unassembled WGS sequence"/>
</dbReference>
<reference evidence="2" key="2">
    <citation type="submission" date="2023-01" db="EMBL/GenBank/DDBJ databases">
        <title>Draft genome sequence of Devosia yakushimensis strain NBRC 103855.</title>
        <authorList>
            <person name="Sun Q."/>
            <person name="Mori K."/>
        </authorList>
    </citation>
    <scope>NUCLEOTIDE SEQUENCE</scope>
    <source>
        <strain evidence="2">NBRC 103855</strain>
    </source>
</reference>
<comment type="caution">
    <text evidence="2">The sequence shown here is derived from an EMBL/GenBank/DDBJ whole genome shotgun (WGS) entry which is preliminary data.</text>
</comment>
<gene>
    <name evidence="2" type="ORF">GCM10007913_42710</name>
</gene>
<evidence type="ECO:0000256" key="1">
    <source>
        <dbReference type="SAM" id="Phobius"/>
    </source>
</evidence>
<feature type="transmembrane region" description="Helical" evidence="1">
    <location>
        <begin position="20"/>
        <end position="38"/>
    </location>
</feature>
<name>A0ABQ5UJW4_9HYPH</name>
<keyword evidence="3" id="KW-1185">Reference proteome</keyword>
<dbReference type="RefSeq" id="WP_284394207.1">
    <property type="nucleotide sequence ID" value="NZ_BSNG01000004.1"/>
</dbReference>
<protein>
    <recommendedName>
        <fullName evidence="4">Type IV secretion system protein VirB3</fullName>
    </recommendedName>
</protein>
<reference evidence="2" key="1">
    <citation type="journal article" date="2014" name="Int. J. Syst. Evol. Microbiol.">
        <title>Complete genome of a new Firmicutes species belonging to the dominant human colonic microbiota ('Ruminococcus bicirculans') reveals two chromosomes and a selective capacity to utilize plant glucans.</title>
        <authorList>
            <consortium name="NISC Comparative Sequencing Program"/>
            <person name="Wegmann U."/>
            <person name="Louis P."/>
            <person name="Goesmann A."/>
            <person name="Henrissat B."/>
            <person name="Duncan S.H."/>
            <person name="Flint H.J."/>
        </authorList>
    </citation>
    <scope>NUCLEOTIDE SEQUENCE</scope>
    <source>
        <strain evidence="2">NBRC 103855</strain>
    </source>
</reference>
<proteinExistence type="predicted"/>
<evidence type="ECO:0008006" key="4">
    <source>
        <dbReference type="Google" id="ProtNLM"/>
    </source>
</evidence>
<keyword evidence="1" id="KW-0812">Transmembrane</keyword>